<dbReference type="Pfam" id="PF14019">
    <property type="entry name" value="DUF4235"/>
    <property type="match status" value="1"/>
</dbReference>
<keyword evidence="1" id="KW-1133">Transmembrane helix</keyword>
<proteinExistence type="predicted"/>
<evidence type="ECO:0000256" key="1">
    <source>
        <dbReference type="SAM" id="Phobius"/>
    </source>
</evidence>
<feature type="transmembrane region" description="Helical" evidence="1">
    <location>
        <begin position="12"/>
        <end position="32"/>
    </location>
</feature>
<dbReference type="RefSeq" id="WP_302037038.1">
    <property type="nucleotide sequence ID" value="NZ_JAUKPO010000003.1"/>
</dbReference>
<reference evidence="2" key="1">
    <citation type="submission" date="2023-07" db="EMBL/GenBank/DDBJ databases">
        <title>The genome sequence of Rhodocytophaga aerolata KACC 12507.</title>
        <authorList>
            <person name="Zhang X."/>
        </authorList>
    </citation>
    <scope>NUCLEOTIDE SEQUENCE</scope>
    <source>
        <strain evidence="2">KACC 12507</strain>
    </source>
</reference>
<comment type="caution">
    <text evidence="2">The sequence shown here is derived from an EMBL/GenBank/DDBJ whole genome shotgun (WGS) entry which is preliminary data.</text>
</comment>
<sequence length="102" mass="10615">MNTKSLFANQDIYKLALAGSTVVVGAAVKSLLNTSWKTVAKKNPPLNPAAADTSWKEAILWTIVSSAAIGVAQLLARRGADALFHKANGNVGVNRNATLAGL</sequence>
<dbReference type="InterPro" id="IPR025329">
    <property type="entry name" value="DUF4235"/>
</dbReference>
<keyword evidence="1" id="KW-0812">Transmembrane</keyword>
<gene>
    <name evidence="2" type="ORF">Q0590_08250</name>
</gene>
<protein>
    <submittedName>
        <fullName evidence="2">DUF4235 domain-containing protein</fullName>
    </submittedName>
</protein>
<dbReference type="EMBL" id="JAUKPO010000003">
    <property type="protein sequence ID" value="MDO1446239.1"/>
    <property type="molecule type" value="Genomic_DNA"/>
</dbReference>
<accession>A0ABT8R2T0</accession>
<dbReference type="Proteomes" id="UP001168528">
    <property type="component" value="Unassembled WGS sequence"/>
</dbReference>
<evidence type="ECO:0000313" key="2">
    <source>
        <dbReference type="EMBL" id="MDO1446239.1"/>
    </source>
</evidence>
<organism evidence="2 3">
    <name type="scientific">Rhodocytophaga aerolata</name>
    <dbReference type="NCBI Taxonomy" id="455078"/>
    <lineage>
        <taxon>Bacteria</taxon>
        <taxon>Pseudomonadati</taxon>
        <taxon>Bacteroidota</taxon>
        <taxon>Cytophagia</taxon>
        <taxon>Cytophagales</taxon>
        <taxon>Rhodocytophagaceae</taxon>
        <taxon>Rhodocytophaga</taxon>
    </lineage>
</organism>
<keyword evidence="3" id="KW-1185">Reference proteome</keyword>
<name>A0ABT8R2T0_9BACT</name>
<keyword evidence="1" id="KW-0472">Membrane</keyword>
<evidence type="ECO:0000313" key="3">
    <source>
        <dbReference type="Proteomes" id="UP001168528"/>
    </source>
</evidence>